<keyword evidence="5" id="KW-1185">Reference proteome</keyword>
<name>A0A1T4UGL7_9GAMM</name>
<dbReference type="Pfam" id="PF09829">
    <property type="entry name" value="DUF2057"/>
    <property type="match status" value="1"/>
</dbReference>
<keyword evidence="2 3" id="KW-0732">Signal</keyword>
<feature type="chain" id="PRO_5013414491" description="UPF0319 protein SAMN02745132_01670" evidence="3">
    <location>
        <begin position="22"/>
        <end position="216"/>
    </location>
</feature>
<sequence precursor="true">MRIKLFLASVLSGVLPFAAHADVTLHLNHGIELLAFNGQEYQSKMFDNDNHVVLTDGTQQLAFRSIASFEKGKDVSFQKSDVIVVKFDASGKDVYLDLPEFKSKREAVAFNKNPNFQILDGDKNAIAFEQGKLIKSGFQLSRDYLAELQRYNETDQPASLQLIAVYETKPKHEPRSSTVVVNETSITNEVEYQLHYWYEKADEATKEKFKAFVNAG</sequence>
<comment type="similarity">
    <text evidence="1 3">Belongs to the UPF0319 family.</text>
</comment>
<protein>
    <recommendedName>
        <fullName evidence="3">UPF0319 protein SAMN02745132_01670</fullName>
    </recommendedName>
</protein>
<dbReference type="OrthoDB" id="7058190at2"/>
<dbReference type="Proteomes" id="UP000190162">
    <property type="component" value="Unassembled WGS sequence"/>
</dbReference>
<evidence type="ECO:0000256" key="2">
    <source>
        <dbReference type="ARBA" id="ARBA00022729"/>
    </source>
</evidence>
<evidence type="ECO:0000256" key="3">
    <source>
        <dbReference type="HAMAP-Rule" id="MF_00789"/>
    </source>
</evidence>
<dbReference type="EMBL" id="FUXU01000015">
    <property type="protein sequence ID" value="SKA51668.1"/>
    <property type="molecule type" value="Genomic_DNA"/>
</dbReference>
<organism evidence="4 5">
    <name type="scientific">Enterovibrio nigricans DSM 22720</name>
    <dbReference type="NCBI Taxonomy" id="1121868"/>
    <lineage>
        <taxon>Bacteria</taxon>
        <taxon>Pseudomonadati</taxon>
        <taxon>Pseudomonadota</taxon>
        <taxon>Gammaproteobacteria</taxon>
        <taxon>Vibrionales</taxon>
        <taxon>Vibrionaceae</taxon>
        <taxon>Enterovibrio</taxon>
    </lineage>
</organism>
<proteinExistence type="inferred from homology"/>
<dbReference type="HAMAP" id="MF_00789">
    <property type="entry name" value="UPF0319"/>
    <property type="match status" value="1"/>
</dbReference>
<dbReference type="InterPro" id="IPR018635">
    <property type="entry name" value="UPF0319"/>
</dbReference>
<gene>
    <name evidence="4" type="ORF">SAMN02745132_01670</name>
</gene>
<feature type="signal peptide" evidence="3">
    <location>
        <begin position="1"/>
        <end position="21"/>
    </location>
</feature>
<reference evidence="5" key="1">
    <citation type="submission" date="2017-02" db="EMBL/GenBank/DDBJ databases">
        <authorList>
            <person name="Varghese N."/>
            <person name="Submissions S."/>
        </authorList>
    </citation>
    <scope>NUCLEOTIDE SEQUENCE [LARGE SCALE GENOMIC DNA]</scope>
    <source>
        <strain evidence="5">DSM 22720</strain>
    </source>
</reference>
<evidence type="ECO:0000313" key="4">
    <source>
        <dbReference type="EMBL" id="SKA51668.1"/>
    </source>
</evidence>
<dbReference type="AlphaFoldDB" id="A0A1T4UGL7"/>
<evidence type="ECO:0000313" key="5">
    <source>
        <dbReference type="Proteomes" id="UP000190162"/>
    </source>
</evidence>
<dbReference type="PANTHER" id="PTHR38108">
    <property type="entry name" value="UPF0319 PROTEIN YCCT"/>
    <property type="match status" value="1"/>
</dbReference>
<dbReference type="PANTHER" id="PTHR38108:SF1">
    <property type="entry name" value="UPF0319 PROTEIN YCCT"/>
    <property type="match status" value="1"/>
</dbReference>
<evidence type="ECO:0000256" key="1">
    <source>
        <dbReference type="ARBA" id="ARBA00008490"/>
    </source>
</evidence>
<accession>A0A1T4UGL7</accession>
<dbReference type="RefSeq" id="WP_078752065.1">
    <property type="nucleotide sequence ID" value="NZ_FUXU01000015.1"/>
</dbReference>